<dbReference type="EMBL" id="MJEQ01037193">
    <property type="protein sequence ID" value="OIS96981.1"/>
    <property type="molecule type" value="Genomic_DNA"/>
</dbReference>
<organism evidence="1 2">
    <name type="scientific">Nicotiana attenuata</name>
    <name type="common">Coyote tobacco</name>
    <dbReference type="NCBI Taxonomy" id="49451"/>
    <lineage>
        <taxon>Eukaryota</taxon>
        <taxon>Viridiplantae</taxon>
        <taxon>Streptophyta</taxon>
        <taxon>Embryophyta</taxon>
        <taxon>Tracheophyta</taxon>
        <taxon>Spermatophyta</taxon>
        <taxon>Magnoliopsida</taxon>
        <taxon>eudicotyledons</taxon>
        <taxon>Gunneridae</taxon>
        <taxon>Pentapetalae</taxon>
        <taxon>asterids</taxon>
        <taxon>lamiids</taxon>
        <taxon>Solanales</taxon>
        <taxon>Solanaceae</taxon>
        <taxon>Nicotianoideae</taxon>
        <taxon>Nicotianeae</taxon>
        <taxon>Nicotiana</taxon>
    </lineage>
</organism>
<evidence type="ECO:0000313" key="2">
    <source>
        <dbReference type="Proteomes" id="UP000187609"/>
    </source>
</evidence>
<dbReference type="PANTHER" id="PTHR35218:SF8">
    <property type="entry name" value="ENDONUCLEASE_EXONUCLEASE_PHOSPHATASE"/>
    <property type="match status" value="1"/>
</dbReference>
<dbReference type="Proteomes" id="UP000187609">
    <property type="component" value="Unassembled WGS sequence"/>
</dbReference>
<proteinExistence type="predicted"/>
<reference evidence="1" key="1">
    <citation type="submission" date="2016-11" db="EMBL/GenBank/DDBJ databases">
        <title>The genome of Nicotiana attenuata.</title>
        <authorList>
            <person name="Xu S."/>
            <person name="Brockmoeller T."/>
            <person name="Gaquerel E."/>
            <person name="Navarro A."/>
            <person name="Kuhl H."/>
            <person name="Gase K."/>
            <person name="Ling Z."/>
            <person name="Zhou W."/>
            <person name="Kreitzer C."/>
            <person name="Stanke M."/>
            <person name="Tang H."/>
            <person name="Lyons E."/>
            <person name="Pandey P."/>
            <person name="Pandey S.P."/>
            <person name="Timmermann B."/>
            <person name="Baldwin I.T."/>
        </authorList>
    </citation>
    <scope>NUCLEOTIDE SEQUENCE [LARGE SCALE GENOMIC DNA]</scope>
    <source>
        <strain evidence="1">UT</strain>
    </source>
</reference>
<feature type="non-terminal residue" evidence="1">
    <location>
        <position position="128"/>
    </location>
</feature>
<keyword evidence="2" id="KW-1185">Reference proteome</keyword>
<comment type="caution">
    <text evidence="1">The sequence shown here is derived from an EMBL/GenBank/DDBJ whole genome shotgun (WGS) entry which is preliminary data.</text>
</comment>
<dbReference type="AlphaFoldDB" id="A0A1J6HVW9"/>
<dbReference type="PANTHER" id="PTHR35218">
    <property type="entry name" value="RNASE H DOMAIN-CONTAINING PROTEIN"/>
    <property type="match status" value="1"/>
</dbReference>
<protein>
    <submittedName>
        <fullName evidence="1">Uncharacterized protein</fullName>
    </submittedName>
</protein>
<gene>
    <name evidence="1" type="ORF">A4A49_60594</name>
</gene>
<accession>A0A1J6HVW9</accession>
<name>A0A1J6HVW9_NICAT</name>
<sequence length="128" mass="14396">LLVLLETKMADHKKLTEELHFDMLIQSPAIGLSGGIVLMWREDNVSMEEVSTTPQGIHAMGWDTCRKTSKWVVHKGNTVSFINDAWIPNQPTIRDMIAGRLTPNDITIKVESVYNSGIWDLSSISMEI</sequence>
<feature type="non-terminal residue" evidence="1">
    <location>
        <position position="1"/>
    </location>
</feature>
<evidence type="ECO:0000313" key="1">
    <source>
        <dbReference type="EMBL" id="OIS96981.1"/>
    </source>
</evidence>